<name>A0A917L267_9ACTN</name>
<protein>
    <submittedName>
        <fullName evidence="1">Uncharacterized protein</fullName>
    </submittedName>
</protein>
<organism evidence="1 2">
    <name type="scientific">Streptomyces lacrimifluminis</name>
    <dbReference type="NCBI Taxonomy" id="1500077"/>
    <lineage>
        <taxon>Bacteria</taxon>
        <taxon>Bacillati</taxon>
        <taxon>Actinomycetota</taxon>
        <taxon>Actinomycetes</taxon>
        <taxon>Kitasatosporales</taxon>
        <taxon>Streptomycetaceae</taxon>
        <taxon>Streptomyces</taxon>
    </lineage>
</organism>
<sequence>MKNVVVAASTPAGLSIVAIPQAIRAIHAGRGYLRIDEKYADIELELDTVEPAN</sequence>
<dbReference type="AlphaFoldDB" id="A0A917L267"/>
<reference evidence="1" key="2">
    <citation type="submission" date="2020-09" db="EMBL/GenBank/DDBJ databases">
        <authorList>
            <person name="Sun Q."/>
            <person name="Zhou Y."/>
        </authorList>
    </citation>
    <scope>NUCLEOTIDE SEQUENCE</scope>
    <source>
        <strain evidence="1">CGMCC 4.7272</strain>
    </source>
</reference>
<evidence type="ECO:0000313" key="1">
    <source>
        <dbReference type="EMBL" id="GGJ41239.1"/>
    </source>
</evidence>
<reference evidence="1" key="1">
    <citation type="journal article" date="2014" name="Int. J. Syst. Evol. Microbiol.">
        <title>Complete genome sequence of Corynebacterium casei LMG S-19264T (=DSM 44701T), isolated from a smear-ripened cheese.</title>
        <authorList>
            <consortium name="US DOE Joint Genome Institute (JGI-PGF)"/>
            <person name="Walter F."/>
            <person name="Albersmeier A."/>
            <person name="Kalinowski J."/>
            <person name="Ruckert C."/>
        </authorList>
    </citation>
    <scope>NUCLEOTIDE SEQUENCE</scope>
    <source>
        <strain evidence="1">CGMCC 4.7272</strain>
    </source>
</reference>
<keyword evidence="2" id="KW-1185">Reference proteome</keyword>
<comment type="caution">
    <text evidence="1">The sequence shown here is derived from an EMBL/GenBank/DDBJ whole genome shotgun (WGS) entry which is preliminary data.</text>
</comment>
<proteinExistence type="predicted"/>
<accession>A0A917L267</accession>
<evidence type="ECO:0000313" key="2">
    <source>
        <dbReference type="Proteomes" id="UP000625682"/>
    </source>
</evidence>
<dbReference type="Proteomes" id="UP000625682">
    <property type="component" value="Unassembled WGS sequence"/>
</dbReference>
<gene>
    <name evidence="1" type="ORF">GCM10012282_42640</name>
</gene>
<dbReference type="EMBL" id="BMMU01000013">
    <property type="protein sequence ID" value="GGJ41239.1"/>
    <property type="molecule type" value="Genomic_DNA"/>
</dbReference>